<evidence type="ECO:0000259" key="4">
    <source>
        <dbReference type="Pfam" id="PF16655"/>
    </source>
</evidence>
<feature type="region of interest" description="Disordered" evidence="2">
    <location>
        <begin position="48"/>
        <end position="76"/>
    </location>
</feature>
<evidence type="ECO:0000256" key="1">
    <source>
        <dbReference type="ARBA" id="ARBA00022729"/>
    </source>
</evidence>
<feature type="domain" description="PhoD-like phosphatase metallophosphatase" evidence="3">
    <location>
        <begin position="199"/>
        <end position="611"/>
    </location>
</feature>
<evidence type="ECO:0000313" key="6">
    <source>
        <dbReference type="Proteomes" id="UP000501130"/>
    </source>
</evidence>
<dbReference type="Pfam" id="PF09423">
    <property type="entry name" value="PhoD"/>
    <property type="match status" value="1"/>
</dbReference>
<dbReference type="SUPFAM" id="SSF56300">
    <property type="entry name" value="Metallo-dependent phosphatases"/>
    <property type="match status" value="1"/>
</dbReference>
<dbReference type="SUPFAM" id="SSF49363">
    <property type="entry name" value="Purple acid phosphatase, N-terminal domain"/>
    <property type="match status" value="1"/>
</dbReference>
<sequence>MCFQSFPGFGQYKLEERSKGDGMKRRDVLKVMAASTLVGCGGGDDLLVGTNPGGPVGPSDPGTGSPVSSNEFEQALPQPGFEPASFDFPMVLAMPFAHGVASGDPLADRVILWTRITLPEYPPQGVQVRWLVSTTADMQNVVRRGTQRVVAEHDYTLKVDAQGLQPATTYYYQFKTGPHSSIVGRTRTAPADMVSAIRLAVVSCSSYWSSTWSGYGAIAKREDLDLVIHCGDYIYDFVDEDEQVRARRDIEDTTYVDYRDWLNIDECRRRYALFRSDPNLMAAHQQHPWFITWDNHDIDPGFGNELPTTLPEGVESTCTLLDTTRAFWEWTPSRPVKADGSGEFIFYPDTEYPAPVDPLLVYRSLNFGPLASIRALDTQSYLPGYGLQADASHLPEGTPTLFGKTQFDWLLSQLRKDETEGVVWKVLNNQTWIAPWVVPNVVGSPVVPLPVRWNDYNTERNLLISQLRGTADVPSVNGTVFVSGDMHGNWISDVVEDDQTALLNQYQVAPPLPTLRQGTSPENIAAGFQRAATANLPGVNLRAASAAIEFAPSSMGRGGADEIVANALPGSPFAVHVAASRAIEAATMLGNKHVQFMEWVEHGYGIVQLEQDKAVFECWWQNKLQDNAPDVLGVQMVSFANDEPTRLPTPRFKNQVDSVTLHGMPVQPSSSSRAAPLAPMPAQILAR</sequence>
<evidence type="ECO:0000259" key="3">
    <source>
        <dbReference type="Pfam" id="PF09423"/>
    </source>
</evidence>
<protein>
    <submittedName>
        <fullName evidence="5">Alkaline phosphatase</fullName>
    </submittedName>
</protein>
<keyword evidence="1" id="KW-0732">Signal</keyword>
<proteinExistence type="predicted"/>
<dbReference type="InterPro" id="IPR029052">
    <property type="entry name" value="Metallo-depent_PP-like"/>
</dbReference>
<reference evidence="5 6" key="1">
    <citation type="submission" date="2020-05" db="EMBL/GenBank/DDBJ databases">
        <title>Compete genome of Limnobacter sp. SAORIC-580.</title>
        <authorList>
            <person name="Song J."/>
            <person name="Cho J.-C."/>
        </authorList>
    </citation>
    <scope>NUCLEOTIDE SEQUENCE [LARGE SCALE GENOMIC DNA]</scope>
    <source>
        <strain evidence="5 6">SAORIC-580</strain>
    </source>
</reference>
<dbReference type="InterPro" id="IPR038607">
    <property type="entry name" value="PhoD-like_sf"/>
</dbReference>
<dbReference type="InterPro" id="IPR052900">
    <property type="entry name" value="Phospholipid_Metab_Enz"/>
</dbReference>
<dbReference type="InterPro" id="IPR008963">
    <property type="entry name" value="Purple_acid_Pase-like_N"/>
</dbReference>
<dbReference type="InterPro" id="IPR018946">
    <property type="entry name" value="PhoD-like_MPP"/>
</dbReference>
<dbReference type="EMBL" id="CP053084">
    <property type="protein sequence ID" value="QJR29741.1"/>
    <property type="molecule type" value="Genomic_DNA"/>
</dbReference>
<dbReference type="PANTHER" id="PTHR43606:SF2">
    <property type="entry name" value="ALKALINE PHOSPHATASE FAMILY PROTEIN (AFU_ORTHOLOGUE AFUA_5G03860)"/>
    <property type="match status" value="1"/>
</dbReference>
<dbReference type="PANTHER" id="PTHR43606">
    <property type="entry name" value="PHOSPHATASE, PUTATIVE (AFU_ORTHOLOGUE AFUA_6G08710)-RELATED"/>
    <property type="match status" value="1"/>
</dbReference>
<dbReference type="Gene3D" id="3.60.21.70">
    <property type="entry name" value="PhoD-like phosphatase"/>
    <property type="match status" value="1"/>
</dbReference>
<evidence type="ECO:0000313" key="5">
    <source>
        <dbReference type="EMBL" id="QJR29741.1"/>
    </source>
</evidence>
<dbReference type="Pfam" id="PF16655">
    <property type="entry name" value="PhoD_N"/>
    <property type="match status" value="1"/>
</dbReference>
<feature type="domain" description="Phospholipase D N-terminal" evidence="4">
    <location>
        <begin position="98"/>
        <end position="188"/>
    </location>
</feature>
<dbReference type="Gene3D" id="2.60.40.380">
    <property type="entry name" value="Purple acid phosphatase-like, N-terminal"/>
    <property type="match status" value="1"/>
</dbReference>
<dbReference type="Proteomes" id="UP000501130">
    <property type="component" value="Chromosome"/>
</dbReference>
<gene>
    <name evidence="5" type="ORF">HKT17_08460</name>
</gene>
<dbReference type="InterPro" id="IPR032093">
    <property type="entry name" value="PhoD_N"/>
</dbReference>
<name>A0ABX6N5R1_9BURK</name>
<accession>A0ABX6N5R1</accession>
<keyword evidence="6" id="KW-1185">Reference proteome</keyword>
<evidence type="ECO:0000256" key="2">
    <source>
        <dbReference type="SAM" id="MobiDB-lite"/>
    </source>
</evidence>
<organism evidence="5 6">
    <name type="scientific">Limnobacter profundi</name>
    <dbReference type="NCBI Taxonomy" id="2732163"/>
    <lineage>
        <taxon>Bacteria</taxon>
        <taxon>Pseudomonadati</taxon>
        <taxon>Pseudomonadota</taxon>
        <taxon>Betaproteobacteria</taxon>
        <taxon>Burkholderiales</taxon>
        <taxon>Burkholderiaceae</taxon>
        <taxon>Limnobacter</taxon>
    </lineage>
</organism>